<dbReference type="STRING" id="1188319.OYT1_02645"/>
<keyword evidence="3" id="KW-0813">Transport</keyword>
<evidence type="ECO:0000256" key="10">
    <source>
        <dbReference type="SAM" id="Phobius"/>
    </source>
</evidence>
<keyword evidence="9 10" id="KW-0472">Membrane</keyword>
<dbReference type="Gene3D" id="3.30.1360.100">
    <property type="entry name" value="General secretion pathway protein M, EpsM"/>
    <property type="match status" value="1"/>
</dbReference>
<evidence type="ECO:0000256" key="3">
    <source>
        <dbReference type="ARBA" id="ARBA00022448"/>
    </source>
</evidence>
<evidence type="ECO:0000256" key="5">
    <source>
        <dbReference type="ARBA" id="ARBA00022519"/>
    </source>
</evidence>
<dbReference type="Pfam" id="PF04612">
    <property type="entry name" value="T2SSM"/>
    <property type="match status" value="1"/>
</dbReference>
<dbReference type="GO" id="GO:0015628">
    <property type="term" value="P:protein secretion by the type II secretion system"/>
    <property type="evidence" value="ECO:0007669"/>
    <property type="project" value="InterPro"/>
</dbReference>
<keyword evidence="4" id="KW-1003">Cell membrane</keyword>
<accession>A0A2Z6GB80</accession>
<comment type="similarity">
    <text evidence="2">Belongs to the GSP M family.</text>
</comment>
<dbReference type="InterPro" id="IPR023229">
    <property type="entry name" value="T2SS_M_periplasmic_sf"/>
</dbReference>
<evidence type="ECO:0000256" key="9">
    <source>
        <dbReference type="ARBA" id="ARBA00023136"/>
    </source>
</evidence>
<keyword evidence="8 10" id="KW-1133">Transmembrane helix</keyword>
<organism evidence="11 12">
    <name type="scientific">Ferriphaselus amnicola</name>
    <dbReference type="NCBI Taxonomy" id="1188319"/>
    <lineage>
        <taxon>Bacteria</taxon>
        <taxon>Pseudomonadati</taxon>
        <taxon>Pseudomonadota</taxon>
        <taxon>Betaproteobacteria</taxon>
        <taxon>Nitrosomonadales</taxon>
        <taxon>Gallionellaceae</taxon>
        <taxon>Ferriphaselus</taxon>
    </lineage>
</organism>
<dbReference type="KEGG" id="fam:OYT1_ch1146"/>
<evidence type="ECO:0000256" key="6">
    <source>
        <dbReference type="ARBA" id="ARBA00022692"/>
    </source>
</evidence>
<dbReference type="Proteomes" id="UP000033070">
    <property type="component" value="Chromosome"/>
</dbReference>
<name>A0A2Z6GB80_9PROT</name>
<keyword evidence="12" id="KW-1185">Reference proteome</keyword>
<evidence type="ECO:0000313" key="12">
    <source>
        <dbReference type="Proteomes" id="UP000033070"/>
    </source>
</evidence>
<feature type="transmembrane region" description="Helical" evidence="10">
    <location>
        <begin position="20"/>
        <end position="40"/>
    </location>
</feature>
<dbReference type="GO" id="GO:0015627">
    <property type="term" value="C:type II protein secretion system complex"/>
    <property type="evidence" value="ECO:0007669"/>
    <property type="project" value="InterPro"/>
</dbReference>
<proteinExistence type="inferred from homology"/>
<dbReference type="InterPro" id="IPR007690">
    <property type="entry name" value="T2SS_GspM"/>
</dbReference>
<evidence type="ECO:0000256" key="7">
    <source>
        <dbReference type="ARBA" id="ARBA00022927"/>
    </source>
</evidence>
<dbReference type="AlphaFoldDB" id="A0A2Z6GB80"/>
<evidence type="ECO:0000256" key="8">
    <source>
        <dbReference type="ARBA" id="ARBA00022989"/>
    </source>
</evidence>
<dbReference type="EMBL" id="AP018738">
    <property type="protein sequence ID" value="BBE50706.1"/>
    <property type="molecule type" value="Genomic_DNA"/>
</dbReference>
<evidence type="ECO:0000256" key="2">
    <source>
        <dbReference type="ARBA" id="ARBA00010637"/>
    </source>
</evidence>
<evidence type="ECO:0000256" key="4">
    <source>
        <dbReference type="ARBA" id="ARBA00022475"/>
    </source>
</evidence>
<keyword evidence="6 10" id="KW-0812">Transmembrane</keyword>
<keyword evidence="7" id="KW-0653">Protein transport</keyword>
<gene>
    <name evidence="11" type="ORF">OYT1_ch1146</name>
</gene>
<reference evidence="11 12" key="1">
    <citation type="submission" date="2018-06" db="EMBL/GenBank/DDBJ databases">
        <title>OYT1 Genome Sequencing.</title>
        <authorList>
            <person name="Kato S."/>
            <person name="Itoh T."/>
            <person name="Ohkuma M."/>
        </authorList>
    </citation>
    <scope>NUCLEOTIDE SEQUENCE [LARGE SCALE GENOMIC DNA]</scope>
    <source>
        <strain evidence="11 12">OYT1</strain>
    </source>
</reference>
<dbReference type="SUPFAM" id="SSF103054">
    <property type="entry name" value="General secretion pathway protein M, EpsM"/>
    <property type="match status" value="1"/>
</dbReference>
<keyword evidence="5" id="KW-0997">Cell inner membrane</keyword>
<comment type="subcellular location">
    <subcellularLocation>
        <location evidence="1">Cell inner membrane</location>
        <topology evidence="1">Single-pass membrane protein</topology>
    </subcellularLocation>
</comment>
<dbReference type="OrthoDB" id="8563628at2"/>
<dbReference type="RefSeq" id="WP_062627736.1">
    <property type="nucleotide sequence ID" value="NZ_AP018738.1"/>
</dbReference>
<evidence type="ECO:0000313" key="11">
    <source>
        <dbReference type="EMBL" id="BBE50706.1"/>
    </source>
</evidence>
<sequence>MKIQWLRFWQSRAPKERRIIAYAGAILLVLSYVWLMQLGWTAHVRLRASVTELAAQAHRLAQQASEIERLRLSASPTASATDLRVIVQAQTNAAGLAQALVKLDAPDANQVMVVFGALPFKAWLDLLVGLQAQNVRLASCRIEALSAPGMVSLTATLQRTAQP</sequence>
<protein>
    <recommendedName>
        <fullName evidence="13">General secretion pathway protein M</fullName>
    </recommendedName>
</protein>
<evidence type="ECO:0008006" key="13">
    <source>
        <dbReference type="Google" id="ProtNLM"/>
    </source>
</evidence>
<evidence type="ECO:0000256" key="1">
    <source>
        <dbReference type="ARBA" id="ARBA00004377"/>
    </source>
</evidence>
<dbReference type="GO" id="GO:0005886">
    <property type="term" value="C:plasma membrane"/>
    <property type="evidence" value="ECO:0007669"/>
    <property type="project" value="UniProtKB-SubCell"/>
</dbReference>